<gene>
    <name evidence="1" type="ORF">GTQ38_05270</name>
</gene>
<dbReference type="AlphaFoldDB" id="A0A6L9E9J3"/>
<dbReference type="Proteomes" id="UP000475249">
    <property type="component" value="Unassembled WGS sequence"/>
</dbReference>
<dbReference type="NCBIfam" id="TIGR02436">
    <property type="entry name" value="four helix bundle protein"/>
    <property type="match status" value="1"/>
</dbReference>
<evidence type="ECO:0000313" key="1">
    <source>
        <dbReference type="EMBL" id="NAS11400.1"/>
    </source>
</evidence>
<dbReference type="PANTHER" id="PTHR38471">
    <property type="entry name" value="FOUR HELIX BUNDLE PROTEIN"/>
    <property type="match status" value="1"/>
</dbReference>
<dbReference type="EMBL" id="WXYO01000002">
    <property type="protein sequence ID" value="NAS11400.1"/>
    <property type="molecule type" value="Genomic_DNA"/>
</dbReference>
<organism evidence="1 2">
    <name type="scientific">Poritiphilus flavus</name>
    <dbReference type="NCBI Taxonomy" id="2697053"/>
    <lineage>
        <taxon>Bacteria</taxon>
        <taxon>Pseudomonadati</taxon>
        <taxon>Bacteroidota</taxon>
        <taxon>Flavobacteriia</taxon>
        <taxon>Flavobacteriales</taxon>
        <taxon>Flavobacteriaceae</taxon>
        <taxon>Poritiphilus</taxon>
    </lineage>
</organism>
<protein>
    <submittedName>
        <fullName evidence="1">Four helix bundle protein</fullName>
    </submittedName>
</protein>
<name>A0A6L9E9J3_9FLAO</name>
<keyword evidence="2" id="KW-1185">Reference proteome</keyword>
<dbReference type="SUPFAM" id="SSF158446">
    <property type="entry name" value="IVS-encoded protein-like"/>
    <property type="match status" value="1"/>
</dbReference>
<dbReference type="CDD" id="cd16377">
    <property type="entry name" value="23S_rRNA_IVP_like"/>
    <property type="match status" value="1"/>
</dbReference>
<dbReference type="PANTHER" id="PTHR38471:SF2">
    <property type="entry name" value="FOUR HELIX BUNDLE PROTEIN"/>
    <property type="match status" value="1"/>
</dbReference>
<reference evidence="1 2" key="1">
    <citation type="submission" date="2020-01" db="EMBL/GenBank/DDBJ databases">
        <title>Bacteria diversity of Porities sp.</title>
        <authorList>
            <person name="Wang G."/>
        </authorList>
    </citation>
    <scope>NUCLEOTIDE SEQUENCE [LARGE SCALE GENOMIC DNA]</scope>
    <source>
        <strain evidence="1 2">R33</strain>
    </source>
</reference>
<evidence type="ECO:0000313" key="2">
    <source>
        <dbReference type="Proteomes" id="UP000475249"/>
    </source>
</evidence>
<dbReference type="InterPro" id="IPR036583">
    <property type="entry name" value="23S_rRNA_IVS_sf"/>
</dbReference>
<dbReference type="InterPro" id="IPR012657">
    <property type="entry name" value="23S_rRNA-intervening_sequence"/>
</dbReference>
<dbReference type="RefSeq" id="WP_161434432.1">
    <property type="nucleotide sequence ID" value="NZ_WXYO01000002.1"/>
</dbReference>
<dbReference type="Pfam" id="PF05635">
    <property type="entry name" value="23S_rRNA_IVP"/>
    <property type="match status" value="1"/>
</dbReference>
<sequence length="123" mass="14145">MFKFAFEKLDVWKESKEFTKDIYNITATLPDYEKYGLMSQLRRASVSICSNIAEGTTRLSNKEKAHFTSISFGSAVEVLNQLILCNELGFISKENYDLLRSKLESITNKLNSLRNYQINKSTN</sequence>
<comment type="caution">
    <text evidence="1">The sequence shown here is derived from an EMBL/GenBank/DDBJ whole genome shotgun (WGS) entry which is preliminary data.</text>
</comment>
<dbReference type="Gene3D" id="1.20.1440.60">
    <property type="entry name" value="23S rRNA-intervening sequence"/>
    <property type="match status" value="1"/>
</dbReference>
<accession>A0A6L9E9J3</accession>
<proteinExistence type="predicted"/>